<keyword evidence="3" id="KW-1185">Reference proteome</keyword>
<dbReference type="Proteomes" id="UP000796880">
    <property type="component" value="Unassembled WGS sequence"/>
</dbReference>
<sequence>MPRTASFLQVKQKIKEIAKVEEDRQTLLHNDVTVADDNAEVRDVVWEPYGFLQLRIAPLPGNPRFEIVAKSQNREDGTIKVKETQSVDHLRNKIATRWRIFPPTNITLLRLAHEMEDGRLLSDYLICKGIVCFSFSYSCSILDHKPCRILHHKPWRSNCQLNQNQNQSQETSTL</sequence>
<dbReference type="PROSITE" id="PS50053">
    <property type="entry name" value="UBIQUITIN_2"/>
    <property type="match status" value="1"/>
</dbReference>
<proteinExistence type="predicted"/>
<evidence type="ECO:0000259" key="1">
    <source>
        <dbReference type="PROSITE" id="PS50053"/>
    </source>
</evidence>
<dbReference type="OrthoDB" id="2012182at2759"/>
<evidence type="ECO:0000313" key="2">
    <source>
        <dbReference type="EMBL" id="KAF3441849.1"/>
    </source>
</evidence>
<name>A0A8K0GX16_9ROSA</name>
<gene>
    <name evidence="2" type="ORF">FNV43_RR15764</name>
</gene>
<dbReference type="Gene3D" id="3.10.20.90">
    <property type="entry name" value="Phosphatidylinositol 3-kinase Catalytic Subunit, Chain A, domain 1"/>
    <property type="match status" value="1"/>
</dbReference>
<reference evidence="2" key="1">
    <citation type="submission" date="2020-03" db="EMBL/GenBank/DDBJ databases">
        <title>A high-quality chromosome-level genome assembly of a woody plant with both climbing and erect habits, Rhamnella rubrinervis.</title>
        <authorList>
            <person name="Lu Z."/>
            <person name="Yang Y."/>
            <person name="Zhu X."/>
            <person name="Sun Y."/>
        </authorList>
    </citation>
    <scope>NUCLEOTIDE SEQUENCE</scope>
    <source>
        <strain evidence="2">BYM</strain>
        <tissue evidence="2">Leaf</tissue>
    </source>
</reference>
<organism evidence="2 3">
    <name type="scientific">Rhamnella rubrinervis</name>
    <dbReference type="NCBI Taxonomy" id="2594499"/>
    <lineage>
        <taxon>Eukaryota</taxon>
        <taxon>Viridiplantae</taxon>
        <taxon>Streptophyta</taxon>
        <taxon>Embryophyta</taxon>
        <taxon>Tracheophyta</taxon>
        <taxon>Spermatophyta</taxon>
        <taxon>Magnoliopsida</taxon>
        <taxon>eudicotyledons</taxon>
        <taxon>Gunneridae</taxon>
        <taxon>Pentapetalae</taxon>
        <taxon>rosids</taxon>
        <taxon>fabids</taxon>
        <taxon>Rosales</taxon>
        <taxon>Rhamnaceae</taxon>
        <taxon>rhamnoid group</taxon>
        <taxon>Rhamneae</taxon>
        <taxon>Rhamnella</taxon>
    </lineage>
</organism>
<dbReference type="EMBL" id="VOIH02000007">
    <property type="protein sequence ID" value="KAF3441849.1"/>
    <property type="molecule type" value="Genomic_DNA"/>
</dbReference>
<dbReference type="InterPro" id="IPR000626">
    <property type="entry name" value="Ubiquitin-like_dom"/>
</dbReference>
<evidence type="ECO:0000313" key="3">
    <source>
        <dbReference type="Proteomes" id="UP000796880"/>
    </source>
</evidence>
<dbReference type="SUPFAM" id="SSF54236">
    <property type="entry name" value="Ubiquitin-like"/>
    <property type="match status" value="1"/>
</dbReference>
<dbReference type="InterPro" id="IPR029071">
    <property type="entry name" value="Ubiquitin-like_domsf"/>
</dbReference>
<feature type="domain" description="Ubiquitin-like" evidence="1">
    <location>
        <begin position="65"/>
        <end position="126"/>
    </location>
</feature>
<protein>
    <recommendedName>
        <fullName evidence="1">Ubiquitin-like domain-containing protein</fullName>
    </recommendedName>
</protein>
<dbReference type="AlphaFoldDB" id="A0A8K0GX16"/>
<accession>A0A8K0GX16</accession>
<dbReference type="CDD" id="cd17039">
    <property type="entry name" value="Ubl_ubiquitin_like"/>
    <property type="match status" value="1"/>
</dbReference>
<comment type="caution">
    <text evidence="2">The sequence shown here is derived from an EMBL/GenBank/DDBJ whole genome shotgun (WGS) entry which is preliminary data.</text>
</comment>